<protein>
    <submittedName>
        <fullName evidence="2">ATP-dependent zinc metalloprotease FtsH 3</fullName>
        <ecNumber evidence="2">3.4.24.-</ecNumber>
    </submittedName>
</protein>
<evidence type="ECO:0000313" key="3">
    <source>
        <dbReference type="Proteomes" id="UP000191135"/>
    </source>
</evidence>
<dbReference type="AlphaFoldDB" id="A0A1U9Z269"/>
<reference evidence="2 3" key="1">
    <citation type="submission" date="2017-03" db="EMBL/GenBank/DDBJ databases">
        <title>Foreign affairs: Plasmid Transfer between Roseobacters and Rhizobia.</title>
        <authorList>
            <person name="Bartling P."/>
            <person name="Bunk B."/>
            <person name="Overmann J."/>
            <person name="Brinkmann H."/>
            <person name="Petersen J."/>
        </authorList>
    </citation>
    <scope>NUCLEOTIDE SEQUENCE [LARGE SCALE GENOMIC DNA]</scope>
    <source>
        <strain evidence="2 3">MACL11</strain>
    </source>
</reference>
<dbReference type="GO" id="GO:0004222">
    <property type="term" value="F:metalloendopeptidase activity"/>
    <property type="evidence" value="ECO:0007669"/>
    <property type="project" value="InterPro"/>
</dbReference>
<dbReference type="Pfam" id="PF01434">
    <property type="entry name" value="Peptidase_M41"/>
    <property type="match status" value="1"/>
</dbReference>
<dbReference type="InterPro" id="IPR037219">
    <property type="entry name" value="Peptidase_M41-like"/>
</dbReference>
<dbReference type="EMBL" id="CP020330">
    <property type="protein sequence ID" value="AQZ51787.1"/>
    <property type="molecule type" value="Genomic_DNA"/>
</dbReference>
<accession>A0A1U9Z269</accession>
<feature type="domain" description="Peptidase M41" evidence="1">
    <location>
        <begin position="3"/>
        <end position="59"/>
    </location>
</feature>
<dbReference type="KEGG" id="mmed:Mame_02459"/>
<proteinExistence type="predicted"/>
<gene>
    <name evidence="2" type="primary">ftsH3</name>
    <name evidence="2" type="ORF">Mame_02459</name>
</gene>
<evidence type="ECO:0000313" key="2">
    <source>
        <dbReference type="EMBL" id="AQZ51787.1"/>
    </source>
</evidence>
<dbReference type="eggNOG" id="COG0465">
    <property type="taxonomic scope" value="Bacteria"/>
</dbReference>
<organism evidence="2 3">
    <name type="scientific">Martelella mediterranea DSM 17316</name>
    <dbReference type="NCBI Taxonomy" id="1122214"/>
    <lineage>
        <taxon>Bacteria</taxon>
        <taxon>Pseudomonadati</taxon>
        <taxon>Pseudomonadota</taxon>
        <taxon>Alphaproteobacteria</taxon>
        <taxon>Hyphomicrobiales</taxon>
        <taxon>Aurantimonadaceae</taxon>
        <taxon>Martelella</taxon>
    </lineage>
</organism>
<keyword evidence="2" id="KW-0645">Protease</keyword>
<evidence type="ECO:0000259" key="1">
    <source>
        <dbReference type="Pfam" id="PF01434"/>
    </source>
</evidence>
<dbReference type="InterPro" id="IPR000642">
    <property type="entry name" value="Peptidase_M41"/>
</dbReference>
<dbReference type="RefSeq" id="WP_018063615.1">
    <property type="nucleotide sequence ID" value="NZ_AQWH01000004.1"/>
</dbReference>
<dbReference type="EC" id="3.4.24.-" evidence="2"/>
<sequence length="74" mass="8285">MGGAKDYSDVIAREIDLAICKLIDEAYDRAKEVLNQRRKDLDDGARMLLKKEAITPTDFPPLVQQPLGQARVLS</sequence>
<dbReference type="STRING" id="1122214.Mame_02459"/>
<name>A0A1U9Z269_9HYPH</name>
<keyword evidence="3" id="KW-1185">Reference proteome</keyword>
<dbReference type="Proteomes" id="UP000191135">
    <property type="component" value="Chromosome"/>
</dbReference>
<dbReference type="GO" id="GO:0006508">
    <property type="term" value="P:proteolysis"/>
    <property type="evidence" value="ECO:0007669"/>
    <property type="project" value="UniProtKB-KW"/>
</dbReference>
<dbReference type="GO" id="GO:0004176">
    <property type="term" value="F:ATP-dependent peptidase activity"/>
    <property type="evidence" value="ECO:0007669"/>
    <property type="project" value="InterPro"/>
</dbReference>
<dbReference type="GO" id="GO:0005524">
    <property type="term" value="F:ATP binding"/>
    <property type="evidence" value="ECO:0007669"/>
    <property type="project" value="InterPro"/>
</dbReference>
<keyword evidence="2" id="KW-0378">Hydrolase</keyword>
<dbReference type="Gene3D" id="1.20.58.760">
    <property type="entry name" value="Peptidase M41"/>
    <property type="match status" value="1"/>
</dbReference>
<keyword evidence="2" id="KW-0482">Metalloprotease</keyword>
<dbReference type="SUPFAM" id="SSF140990">
    <property type="entry name" value="FtsH protease domain-like"/>
    <property type="match status" value="1"/>
</dbReference>